<dbReference type="GO" id="GO:0000981">
    <property type="term" value="F:DNA-binding transcription factor activity, RNA polymerase II-specific"/>
    <property type="evidence" value="ECO:0007669"/>
    <property type="project" value="InterPro"/>
</dbReference>
<protein>
    <recommendedName>
        <fullName evidence="2">Zn(2)-C6 fungal-type domain-containing protein</fullName>
    </recommendedName>
</protein>
<evidence type="ECO:0000256" key="1">
    <source>
        <dbReference type="SAM" id="MobiDB-lite"/>
    </source>
</evidence>
<feature type="compositionally biased region" description="Polar residues" evidence="1">
    <location>
        <begin position="31"/>
        <end position="46"/>
    </location>
</feature>
<dbReference type="Proteomes" id="UP000327013">
    <property type="component" value="Unassembled WGS sequence"/>
</dbReference>
<dbReference type="EMBL" id="VIBQ01000073">
    <property type="protein sequence ID" value="KAB8611418.1"/>
    <property type="molecule type" value="Genomic_DNA"/>
</dbReference>
<evidence type="ECO:0000313" key="4">
    <source>
        <dbReference type="Proteomes" id="UP000327013"/>
    </source>
</evidence>
<dbReference type="PANTHER" id="PTHR47256:SF3">
    <property type="entry name" value="ZN(II)2CYS6 TRANSCRIPTION FACTOR (EUROFUNG)"/>
    <property type="match status" value="1"/>
</dbReference>
<feature type="domain" description="Zn(2)-C6 fungal-type" evidence="2">
    <location>
        <begin position="108"/>
        <end position="139"/>
    </location>
</feature>
<reference evidence="3 4" key="1">
    <citation type="submission" date="2019-06" db="EMBL/GenBank/DDBJ databases">
        <title>A chromosomal-level reference genome of Carpinus fangiana (Coryloideae, Betulaceae).</title>
        <authorList>
            <person name="Yang X."/>
            <person name="Wang Z."/>
            <person name="Zhang L."/>
            <person name="Hao G."/>
            <person name="Liu J."/>
            <person name="Yang Y."/>
        </authorList>
    </citation>
    <scope>NUCLEOTIDE SEQUENCE [LARGE SCALE GENOMIC DNA]</scope>
    <source>
        <strain evidence="3">Cfa_2016G</strain>
        <tissue evidence="3">Leaf</tissue>
    </source>
</reference>
<evidence type="ECO:0000313" key="3">
    <source>
        <dbReference type="EMBL" id="KAB8611418.1"/>
    </source>
</evidence>
<organism evidence="3 4">
    <name type="scientific">Carpinus fangiana</name>
    <dbReference type="NCBI Taxonomy" id="176857"/>
    <lineage>
        <taxon>Eukaryota</taxon>
        <taxon>Viridiplantae</taxon>
        <taxon>Streptophyta</taxon>
        <taxon>Embryophyta</taxon>
        <taxon>Tracheophyta</taxon>
        <taxon>Spermatophyta</taxon>
        <taxon>Magnoliopsida</taxon>
        <taxon>eudicotyledons</taxon>
        <taxon>Gunneridae</taxon>
        <taxon>Pentapetalae</taxon>
        <taxon>rosids</taxon>
        <taxon>fabids</taxon>
        <taxon>Fagales</taxon>
        <taxon>Betulaceae</taxon>
        <taxon>Carpinus</taxon>
    </lineage>
</organism>
<dbReference type="AlphaFoldDB" id="A0A5N6L3F3"/>
<dbReference type="Pfam" id="PF00172">
    <property type="entry name" value="Zn_clus"/>
    <property type="match status" value="1"/>
</dbReference>
<dbReference type="InterPro" id="IPR053187">
    <property type="entry name" value="Notoamide_regulator"/>
</dbReference>
<evidence type="ECO:0000259" key="2">
    <source>
        <dbReference type="PROSITE" id="PS50048"/>
    </source>
</evidence>
<dbReference type="PROSITE" id="PS00463">
    <property type="entry name" value="ZN2_CY6_FUNGAL_1"/>
    <property type="match status" value="1"/>
</dbReference>
<comment type="caution">
    <text evidence="3">The sequence shown here is derived from an EMBL/GenBank/DDBJ whole genome shotgun (WGS) entry which is preliminary data.</text>
</comment>
<dbReference type="PROSITE" id="PS50048">
    <property type="entry name" value="ZN2_CY6_FUNGAL_2"/>
    <property type="match status" value="1"/>
</dbReference>
<name>A0A5N6L3F3_9ROSI</name>
<accession>A0A5N6L3F3</accession>
<feature type="compositionally biased region" description="Basic and acidic residues" evidence="1">
    <location>
        <begin position="9"/>
        <end position="22"/>
    </location>
</feature>
<keyword evidence="4" id="KW-1185">Reference proteome</keyword>
<dbReference type="InterPro" id="IPR036864">
    <property type="entry name" value="Zn2-C6_fun-type_DNA-bd_sf"/>
</dbReference>
<dbReference type="OrthoDB" id="2593732at2759"/>
<sequence length="651" mass="71804">MAPPLSPEESMHSPHDNARQDTDFASAVSPPLTTGRSPRFTTSGQPLPQRLNKHTGHGVESTSVASTPAAYATETEGSTTSGTFAVSLAGLPSVHPALQRKGSKVSVACQACKLKKTKCSGSAPCESCVRNGVSETCEINEGLDSRRKTTRKREVEEKIRLESLIDHVRALLGSGRDGEISRLCGIAENGTREDFDAYLESQDPEIQQRLSHSVMSNLRSTSIELAARESKRTRSENKAPRRTAAGVAWLCQDPYIKVPAAPWVTDTDDQQFVSHLGDAKNPNCSPFLVNCIMAEACSSWIKTRGHRSHLFKDLVSSPPCMPLTSDPRACIHTLTATTSCAQRGIDRNGRLWAAQMYQMARDLNLANAQQLTENATAWAVYSFQGYSWQQYPSNNESSVPAHSDCLRYELNKLAGISTEINTALFTRTNKEGGIGTVENARSLLDKVQSWKKNWSACLKDPEGTVPHVLILFMHYHYILSSICIIFAKRRVSADDSDNSTKLNLMDRARTEALQIAHLAASLERNWPSVPVHNFLAHIAYVTAIVLLHTGLDDSESVIAFENLCGLIKAFSKWGELGLGMQLQIGCVEVPRVSSTRIPPRVRQFVDDMRQHAELKCRERTISFNSGYPSFAAALNREDPAHAALDRLFEQR</sequence>
<dbReference type="SMART" id="SM00066">
    <property type="entry name" value="GAL4"/>
    <property type="match status" value="1"/>
</dbReference>
<gene>
    <name evidence="3" type="ORF">FH972_025923</name>
</gene>
<dbReference type="CDD" id="cd00067">
    <property type="entry name" value="GAL4"/>
    <property type="match status" value="1"/>
</dbReference>
<dbReference type="GO" id="GO:0008270">
    <property type="term" value="F:zinc ion binding"/>
    <property type="evidence" value="ECO:0007669"/>
    <property type="project" value="InterPro"/>
</dbReference>
<dbReference type="Gene3D" id="4.10.240.10">
    <property type="entry name" value="Zn(2)-C6 fungal-type DNA-binding domain"/>
    <property type="match status" value="1"/>
</dbReference>
<dbReference type="CDD" id="cd12148">
    <property type="entry name" value="fungal_TF_MHR"/>
    <property type="match status" value="1"/>
</dbReference>
<proteinExistence type="predicted"/>
<dbReference type="InterPro" id="IPR001138">
    <property type="entry name" value="Zn2Cys6_DnaBD"/>
</dbReference>
<feature type="region of interest" description="Disordered" evidence="1">
    <location>
        <begin position="1"/>
        <end position="76"/>
    </location>
</feature>
<dbReference type="SUPFAM" id="SSF57701">
    <property type="entry name" value="Zn2/Cys6 DNA-binding domain"/>
    <property type="match status" value="1"/>
</dbReference>
<dbReference type="PANTHER" id="PTHR47256">
    <property type="entry name" value="ZN(II)2CYS6 TRANSCRIPTION FACTOR (EUROFUNG)-RELATED"/>
    <property type="match status" value="1"/>
</dbReference>